<protein>
    <submittedName>
        <fullName evidence="2">Uncharacterized protein</fullName>
    </submittedName>
</protein>
<dbReference type="EnsemblMetazoa" id="Aqu2.1.21191_001">
    <property type="protein sequence ID" value="Aqu2.1.21191_001"/>
    <property type="gene ID" value="Aqu2.1.21191"/>
</dbReference>
<feature type="chain" id="PRO_5010879099" evidence="1">
    <location>
        <begin position="23"/>
        <end position="81"/>
    </location>
</feature>
<feature type="signal peptide" evidence="1">
    <location>
        <begin position="1"/>
        <end position="22"/>
    </location>
</feature>
<dbReference type="InterPro" id="IPR036188">
    <property type="entry name" value="FAD/NAD-bd_sf"/>
</dbReference>
<dbReference type="Pfam" id="PF13450">
    <property type="entry name" value="NAD_binding_8"/>
    <property type="match status" value="1"/>
</dbReference>
<dbReference type="InParanoid" id="A0A1X7U135"/>
<reference evidence="2" key="1">
    <citation type="submission" date="2017-05" db="UniProtKB">
        <authorList>
            <consortium name="EnsemblMetazoa"/>
        </authorList>
    </citation>
    <scope>IDENTIFICATION</scope>
</reference>
<proteinExistence type="predicted"/>
<sequence length="81" mass="8777">MVMDRLLVVSFLTCLVIKTSSSLTCPSQKDAEVLIFGAGTAGVTAARVLNDQNLNSFKVLEAYDKIGGRIRNITFKGVQIE</sequence>
<dbReference type="OrthoDB" id="5046242at2759"/>
<accession>A0A1X7U135</accession>
<evidence type="ECO:0000313" key="2">
    <source>
        <dbReference type="EnsemblMetazoa" id="Aqu2.1.21191_001"/>
    </source>
</evidence>
<dbReference type="SUPFAM" id="SSF51905">
    <property type="entry name" value="FAD/NAD(P)-binding domain"/>
    <property type="match status" value="1"/>
</dbReference>
<dbReference type="Gene3D" id="3.50.50.60">
    <property type="entry name" value="FAD/NAD(P)-binding domain"/>
    <property type="match status" value="1"/>
</dbReference>
<evidence type="ECO:0000256" key="1">
    <source>
        <dbReference type="SAM" id="SignalP"/>
    </source>
</evidence>
<organism evidence="2">
    <name type="scientific">Amphimedon queenslandica</name>
    <name type="common">Sponge</name>
    <dbReference type="NCBI Taxonomy" id="400682"/>
    <lineage>
        <taxon>Eukaryota</taxon>
        <taxon>Metazoa</taxon>
        <taxon>Porifera</taxon>
        <taxon>Demospongiae</taxon>
        <taxon>Heteroscleromorpha</taxon>
        <taxon>Haplosclerida</taxon>
        <taxon>Niphatidae</taxon>
        <taxon>Amphimedon</taxon>
    </lineage>
</organism>
<name>A0A1X7U135_AMPQE</name>
<dbReference type="AlphaFoldDB" id="A0A1X7U135"/>
<keyword evidence="1" id="KW-0732">Signal</keyword>